<sequence>MDFLKEVPASGGIRSRIKEANSKQDFSLESLKASLSGTKSEIYGIKPHLILYFAFLSL</sequence>
<dbReference type="KEGG" id="afm:AFUA_8G07010"/>
<keyword evidence="2" id="KW-1185">Reference proteome</keyword>
<evidence type="ECO:0000313" key="2">
    <source>
        <dbReference type="Proteomes" id="UP000002530"/>
    </source>
</evidence>
<accession>Q4WBS3</accession>
<dbReference type="RefSeq" id="XP_747499.1">
    <property type="nucleotide sequence ID" value="XM_742406.1"/>
</dbReference>
<gene>
    <name evidence="1" type="ORF">AFUA_8G07010</name>
</gene>
<dbReference type="HOGENOM" id="CLU_2978731_0_0_1"/>
<dbReference type="VEuPathDB" id="FungiDB:Afu8g07010"/>
<dbReference type="AlphaFoldDB" id="Q4WBS3"/>
<protein>
    <submittedName>
        <fullName evidence="1">Uncharacterized protein</fullName>
    </submittedName>
</protein>
<organism evidence="1 2">
    <name type="scientific">Aspergillus fumigatus (strain ATCC MYA-4609 / CBS 101355 / FGSC A1100 / Af293)</name>
    <name type="common">Neosartorya fumigata</name>
    <dbReference type="NCBI Taxonomy" id="330879"/>
    <lineage>
        <taxon>Eukaryota</taxon>
        <taxon>Fungi</taxon>
        <taxon>Dikarya</taxon>
        <taxon>Ascomycota</taxon>
        <taxon>Pezizomycotina</taxon>
        <taxon>Eurotiomycetes</taxon>
        <taxon>Eurotiomycetidae</taxon>
        <taxon>Eurotiales</taxon>
        <taxon>Aspergillaceae</taxon>
        <taxon>Aspergillus</taxon>
        <taxon>Aspergillus subgen. Fumigati</taxon>
    </lineage>
</organism>
<name>Q4WBS3_ASPFU</name>
<dbReference type="GeneID" id="3504838"/>
<dbReference type="Proteomes" id="UP000002530">
    <property type="component" value="Unassembled WGS sequence"/>
</dbReference>
<dbReference type="InParanoid" id="Q4WBS3"/>
<evidence type="ECO:0000313" key="1">
    <source>
        <dbReference type="EMBL" id="EAL85461.1"/>
    </source>
</evidence>
<proteinExistence type="predicted"/>
<comment type="caution">
    <text evidence="1">The sequence shown here is derived from an EMBL/GenBank/DDBJ whole genome shotgun (WGS) entry which is preliminary data.</text>
</comment>
<reference evidence="1 2" key="1">
    <citation type="journal article" date="2005" name="Nature">
        <title>Genomic sequence of the pathogenic and allergenic filamentous fungus Aspergillus fumigatus.</title>
        <authorList>
            <person name="Nierman W.C."/>
            <person name="Pain A."/>
            <person name="Anderson M.J."/>
            <person name="Wortman J.R."/>
            <person name="Kim H.S."/>
            <person name="Arroyo J."/>
            <person name="Berriman M."/>
            <person name="Abe K."/>
            <person name="Archer D.B."/>
            <person name="Bermejo C."/>
            <person name="Bennett J."/>
            <person name="Bowyer P."/>
            <person name="Chen D."/>
            <person name="Collins M."/>
            <person name="Coulsen R."/>
            <person name="Davies R."/>
            <person name="Dyer P.S."/>
            <person name="Farman M."/>
            <person name="Fedorova N."/>
            <person name="Fedorova N."/>
            <person name="Feldblyum T.V."/>
            <person name="Fischer R."/>
            <person name="Fosker N."/>
            <person name="Fraser A."/>
            <person name="Garcia J.L."/>
            <person name="Garcia M.J."/>
            <person name="Goble A."/>
            <person name="Goldman G.H."/>
            <person name="Gomi K."/>
            <person name="Griffith-Jones S."/>
            <person name="Gwilliam R."/>
            <person name="Haas B."/>
            <person name="Haas H."/>
            <person name="Harris D."/>
            <person name="Horiuchi H."/>
            <person name="Huang J."/>
            <person name="Humphray S."/>
            <person name="Jimenez J."/>
            <person name="Keller N."/>
            <person name="Khouri H."/>
            <person name="Kitamoto K."/>
            <person name="Kobayashi T."/>
            <person name="Konzack S."/>
            <person name="Kulkarni R."/>
            <person name="Kumagai T."/>
            <person name="Lafon A."/>
            <person name="Latge J.P."/>
            <person name="Li W."/>
            <person name="Lord A."/>
            <person name="Lu C."/>
            <person name="Majoros W.H."/>
            <person name="May G.S."/>
            <person name="Miller B.L."/>
            <person name="Mohamoud Y."/>
            <person name="Molina M."/>
            <person name="Monod M."/>
            <person name="Mouyna I."/>
            <person name="Mulligan S."/>
            <person name="Murphy L."/>
            <person name="O'Neil S."/>
            <person name="Paulsen I."/>
            <person name="Penalva M.A."/>
            <person name="Pertea M."/>
            <person name="Price C."/>
            <person name="Pritchard B.L."/>
            <person name="Quail M.A."/>
            <person name="Rabbinowitsch E."/>
            <person name="Rawlins N."/>
            <person name="Rajandream M.A."/>
            <person name="Reichard U."/>
            <person name="Renauld H."/>
            <person name="Robson G.D."/>
            <person name="Rodriguez de Cordoba S."/>
            <person name="Rodriguez-Pena J.M."/>
            <person name="Ronning C.M."/>
            <person name="Rutter S."/>
            <person name="Salzberg S.L."/>
            <person name="Sanchez M."/>
            <person name="Sanchez-Ferrero J.C."/>
            <person name="Saunders D."/>
            <person name="Seeger K."/>
            <person name="Squares R."/>
            <person name="Squares S."/>
            <person name="Takeuchi M."/>
            <person name="Tekaia F."/>
            <person name="Turner G."/>
            <person name="Vazquez de Aldana C.R."/>
            <person name="Weidman J."/>
            <person name="White O."/>
            <person name="Woodward J."/>
            <person name="Yu J.H."/>
            <person name="Fraser C."/>
            <person name="Galagan J.E."/>
            <person name="Asai K."/>
            <person name="Machida M."/>
            <person name="Hall N."/>
            <person name="Barrell B."/>
            <person name="Denning D.W."/>
        </authorList>
    </citation>
    <scope>NUCLEOTIDE SEQUENCE [LARGE SCALE GENOMIC DNA]</scope>
    <source>
        <strain evidence="1 2">Af293</strain>
    </source>
</reference>
<dbReference type="EMBL" id="AAHF01000013">
    <property type="protein sequence ID" value="EAL85461.1"/>
    <property type="molecule type" value="Genomic_DNA"/>
</dbReference>